<proteinExistence type="predicted"/>
<comment type="caution">
    <text evidence="1">The sequence shown here is derived from an EMBL/GenBank/DDBJ whole genome shotgun (WGS) entry which is preliminary data.</text>
</comment>
<accession>A0AAV7QHN2</accession>
<keyword evidence="2" id="KW-1185">Reference proteome</keyword>
<evidence type="ECO:0000313" key="1">
    <source>
        <dbReference type="EMBL" id="KAJ1139688.1"/>
    </source>
</evidence>
<organism evidence="1 2">
    <name type="scientific">Pleurodeles waltl</name>
    <name type="common">Iberian ribbed newt</name>
    <dbReference type="NCBI Taxonomy" id="8319"/>
    <lineage>
        <taxon>Eukaryota</taxon>
        <taxon>Metazoa</taxon>
        <taxon>Chordata</taxon>
        <taxon>Craniata</taxon>
        <taxon>Vertebrata</taxon>
        <taxon>Euteleostomi</taxon>
        <taxon>Amphibia</taxon>
        <taxon>Batrachia</taxon>
        <taxon>Caudata</taxon>
        <taxon>Salamandroidea</taxon>
        <taxon>Salamandridae</taxon>
        <taxon>Pleurodelinae</taxon>
        <taxon>Pleurodeles</taxon>
    </lineage>
</organism>
<dbReference type="EMBL" id="JANPWB010000010">
    <property type="protein sequence ID" value="KAJ1139688.1"/>
    <property type="molecule type" value="Genomic_DNA"/>
</dbReference>
<protein>
    <submittedName>
        <fullName evidence="1">Uncharacterized protein</fullName>
    </submittedName>
</protein>
<name>A0AAV7QHN2_PLEWA</name>
<gene>
    <name evidence="1" type="ORF">NDU88_006055</name>
</gene>
<reference evidence="1" key="1">
    <citation type="journal article" date="2022" name="bioRxiv">
        <title>Sequencing and chromosome-scale assembly of the giantPleurodeles waltlgenome.</title>
        <authorList>
            <person name="Brown T."/>
            <person name="Elewa A."/>
            <person name="Iarovenko S."/>
            <person name="Subramanian E."/>
            <person name="Araus A.J."/>
            <person name="Petzold A."/>
            <person name="Susuki M."/>
            <person name="Suzuki K.-i.T."/>
            <person name="Hayashi T."/>
            <person name="Toyoda A."/>
            <person name="Oliveira C."/>
            <person name="Osipova E."/>
            <person name="Leigh N.D."/>
            <person name="Simon A."/>
            <person name="Yun M.H."/>
        </authorList>
    </citation>
    <scope>NUCLEOTIDE SEQUENCE</scope>
    <source>
        <strain evidence="1">20211129_DDA</strain>
        <tissue evidence="1">Liver</tissue>
    </source>
</reference>
<evidence type="ECO:0000313" key="2">
    <source>
        <dbReference type="Proteomes" id="UP001066276"/>
    </source>
</evidence>
<dbReference type="AlphaFoldDB" id="A0AAV7QHN2"/>
<sequence length="84" mass="8610">MQMRPCTQEGTVPGNAAAITQSCGAFDAKIGAVGSEVILLRQDLCSVVDGIAKAETQLLGVDDSVASLQQTVSKLMSVANELAS</sequence>
<dbReference type="Proteomes" id="UP001066276">
    <property type="component" value="Chromosome 6"/>
</dbReference>
<dbReference type="PROSITE" id="PS51257">
    <property type="entry name" value="PROKAR_LIPOPROTEIN"/>
    <property type="match status" value="1"/>
</dbReference>